<dbReference type="Gene3D" id="2.30.40.10">
    <property type="entry name" value="Urease, subunit C, domain 1"/>
    <property type="match status" value="1"/>
</dbReference>
<proteinExistence type="predicted"/>
<feature type="chain" id="PRO_5046034775" evidence="2">
    <location>
        <begin position="25"/>
        <end position="412"/>
    </location>
</feature>
<dbReference type="RefSeq" id="WP_153665535.1">
    <property type="nucleotide sequence ID" value="NZ_JAAIKR010000013.1"/>
</dbReference>
<organism evidence="4 5">
    <name type="scientific">Shewanella intestini</name>
    <dbReference type="NCBI Taxonomy" id="2017544"/>
    <lineage>
        <taxon>Bacteria</taxon>
        <taxon>Pseudomonadati</taxon>
        <taxon>Pseudomonadota</taxon>
        <taxon>Gammaproteobacteria</taxon>
        <taxon>Alteromonadales</taxon>
        <taxon>Shewanellaceae</taxon>
        <taxon>Shewanella</taxon>
    </lineage>
</organism>
<accession>A0ABS5I483</accession>
<keyword evidence="2" id="KW-0732">Signal</keyword>
<dbReference type="InterPro" id="IPR051781">
    <property type="entry name" value="Metallo-dep_Hydrolase"/>
</dbReference>
<dbReference type="SUPFAM" id="SSF51338">
    <property type="entry name" value="Composite domain of metallo-dependent hydrolases"/>
    <property type="match status" value="1"/>
</dbReference>
<evidence type="ECO:0000256" key="2">
    <source>
        <dbReference type="SAM" id="SignalP"/>
    </source>
</evidence>
<dbReference type="EMBL" id="JAAIKR010000013">
    <property type="protein sequence ID" value="MBR9728832.1"/>
    <property type="molecule type" value="Genomic_DNA"/>
</dbReference>
<protein>
    <submittedName>
        <fullName evidence="4">Amidohydrolase family protein</fullName>
    </submittedName>
</protein>
<dbReference type="Pfam" id="PF01979">
    <property type="entry name" value="Amidohydro_1"/>
    <property type="match status" value="1"/>
</dbReference>
<keyword evidence="5" id="KW-1185">Reference proteome</keyword>
<dbReference type="PANTHER" id="PTHR43135:SF3">
    <property type="entry name" value="ALPHA-D-RIBOSE 1-METHYLPHOSPHONATE 5-TRIPHOSPHATE DIPHOSPHATASE"/>
    <property type="match status" value="1"/>
</dbReference>
<comment type="caution">
    <text evidence="4">The sequence shown here is derived from an EMBL/GenBank/DDBJ whole genome shotgun (WGS) entry which is preliminary data.</text>
</comment>
<evidence type="ECO:0000313" key="5">
    <source>
        <dbReference type="Proteomes" id="UP000811844"/>
    </source>
</evidence>
<evidence type="ECO:0000313" key="4">
    <source>
        <dbReference type="EMBL" id="MBR9728832.1"/>
    </source>
</evidence>
<dbReference type="PANTHER" id="PTHR43135">
    <property type="entry name" value="ALPHA-D-RIBOSE 1-METHYLPHOSPHONATE 5-TRIPHOSPHATE DIPHOSPHATASE"/>
    <property type="match status" value="1"/>
</dbReference>
<feature type="region of interest" description="Disordered" evidence="1">
    <location>
        <begin position="384"/>
        <end position="412"/>
    </location>
</feature>
<dbReference type="InterPro" id="IPR011059">
    <property type="entry name" value="Metal-dep_hydrolase_composite"/>
</dbReference>
<feature type="compositionally biased region" description="Basic and acidic residues" evidence="1">
    <location>
        <begin position="391"/>
        <end position="401"/>
    </location>
</feature>
<dbReference type="Proteomes" id="UP000811844">
    <property type="component" value="Unassembled WGS sequence"/>
</dbReference>
<dbReference type="Gene3D" id="3.20.20.140">
    <property type="entry name" value="Metal-dependent hydrolases"/>
    <property type="match status" value="1"/>
</dbReference>
<dbReference type="InterPro" id="IPR006680">
    <property type="entry name" value="Amidohydro-rel"/>
</dbReference>
<evidence type="ECO:0000256" key="1">
    <source>
        <dbReference type="SAM" id="MobiDB-lite"/>
    </source>
</evidence>
<gene>
    <name evidence="4" type="ORF">G3R48_12685</name>
</gene>
<feature type="signal peptide" evidence="2">
    <location>
        <begin position="1"/>
        <end position="24"/>
    </location>
</feature>
<reference evidence="4 5" key="1">
    <citation type="submission" date="2020-02" db="EMBL/GenBank/DDBJ databases">
        <title>Shewanella WXL01 sp. nov., a marine bacterium isolated from green algae in Luhuitou Fringing Reef (Northern South China Sea).</title>
        <authorList>
            <person name="Wang X."/>
        </authorList>
    </citation>
    <scope>NUCLEOTIDE SEQUENCE [LARGE SCALE GENOMIC DNA]</scope>
    <source>
        <strain evidence="4 5">MCCC 1A01895</strain>
    </source>
</reference>
<feature type="domain" description="Amidohydrolase-related" evidence="3">
    <location>
        <begin position="275"/>
        <end position="385"/>
    </location>
</feature>
<evidence type="ECO:0000259" key="3">
    <source>
        <dbReference type="Pfam" id="PF01979"/>
    </source>
</evidence>
<sequence>MNKIKHTMVALSVASTLVATTALAQSVAIENVTVHTATDAGVLNNATVVFGNGKITAINPSVISAQTVIDGKGKILTPGFIGALNTVGLVEVGQVKDSRDTRDDKIDILFDPSFAFNPKSTAIAFARKGGLTTSVVNADGGEGIFAGQTFNTQMNGEWDSILSNKGALVVHLGASHEGSRAVGMQALFTQLEDAKQALIDDKDKADTDAVNDESKILNAVLSGDKILAVKVDRASDILTLLKLKQHFQLQLVLIGAADAVLIAPQIAAANVPVVMNGLRNLPESFDSLHNSLDNAAKLQQAGVKVILTASHGAHSIYALRYVVGSAVANGMDYNAALKSVTVNAATTFKIDAGVVAVGKRADLVLWSGDPFEYSTQVDTMWIGGEQQSTTSRHDKLRDRYTTESNMPRAYTR</sequence>
<name>A0ABS5I483_9GAMM</name>